<sequence>MEIPTSASIDSLSSTTHAQCRLPASDELSKWYQRGADSEGRPIMVVVGAHFLLRILVLDTESILLNGNNIAILVPDGSPDPE</sequence>
<evidence type="ECO:0000313" key="1">
    <source>
        <dbReference type="EMBL" id="CAH1431565.1"/>
    </source>
</evidence>
<evidence type="ECO:0000313" key="2">
    <source>
        <dbReference type="Proteomes" id="UP001157418"/>
    </source>
</evidence>
<gene>
    <name evidence="1" type="ORF">LVIROSA_LOCUS18277</name>
</gene>
<comment type="caution">
    <text evidence="1">The sequence shown here is derived from an EMBL/GenBank/DDBJ whole genome shotgun (WGS) entry which is preliminary data.</text>
</comment>
<reference evidence="1 2" key="1">
    <citation type="submission" date="2022-01" db="EMBL/GenBank/DDBJ databases">
        <authorList>
            <person name="Xiong W."/>
            <person name="Schranz E."/>
        </authorList>
    </citation>
    <scope>NUCLEOTIDE SEQUENCE [LARGE SCALE GENOMIC DNA]</scope>
</reference>
<protein>
    <submittedName>
        <fullName evidence="1">Uncharacterized protein</fullName>
    </submittedName>
</protein>
<keyword evidence="2" id="KW-1185">Reference proteome</keyword>
<dbReference type="EMBL" id="CAKMRJ010003334">
    <property type="protein sequence ID" value="CAH1431565.1"/>
    <property type="molecule type" value="Genomic_DNA"/>
</dbReference>
<accession>A0AAU9NA69</accession>
<dbReference type="AlphaFoldDB" id="A0AAU9NA69"/>
<dbReference type="Proteomes" id="UP001157418">
    <property type="component" value="Unassembled WGS sequence"/>
</dbReference>
<organism evidence="1 2">
    <name type="scientific">Lactuca virosa</name>
    <dbReference type="NCBI Taxonomy" id="75947"/>
    <lineage>
        <taxon>Eukaryota</taxon>
        <taxon>Viridiplantae</taxon>
        <taxon>Streptophyta</taxon>
        <taxon>Embryophyta</taxon>
        <taxon>Tracheophyta</taxon>
        <taxon>Spermatophyta</taxon>
        <taxon>Magnoliopsida</taxon>
        <taxon>eudicotyledons</taxon>
        <taxon>Gunneridae</taxon>
        <taxon>Pentapetalae</taxon>
        <taxon>asterids</taxon>
        <taxon>campanulids</taxon>
        <taxon>Asterales</taxon>
        <taxon>Asteraceae</taxon>
        <taxon>Cichorioideae</taxon>
        <taxon>Cichorieae</taxon>
        <taxon>Lactucinae</taxon>
        <taxon>Lactuca</taxon>
    </lineage>
</organism>
<proteinExistence type="predicted"/>
<name>A0AAU9NA69_9ASTR</name>